<accession>A0A644Z847</accession>
<name>A0A644Z847_9ZZZZ</name>
<feature type="compositionally biased region" description="Basic and acidic residues" evidence="1">
    <location>
        <begin position="31"/>
        <end position="49"/>
    </location>
</feature>
<reference evidence="2" key="1">
    <citation type="submission" date="2019-08" db="EMBL/GenBank/DDBJ databases">
        <authorList>
            <person name="Kucharzyk K."/>
            <person name="Murdoch R.W."/>
            <person name="Higgins S."/>
            <person name="Loffler F."/>
        </authorList>
    </citation>
    <scope>NUCLEOTIDE SEQUENCE</scope>
</reference>
<comment type="caution">
    <text evidence="2">The sequence shown here is derived from an EMBL/GenBank/DDBJ whole genome shotgun (WGS) entry which is preliminary data.</text>
</comment>
<evidence type="ECO:0000313" key="2">
    <source>
        <dbReference type="EMBL" id="MPM36817.1"/>
    </source>
</evidence>
<dbReference type="AlphaFoldDB" id="A0A644Z847"/>
<organism evidence="2">
    <name type="scientific">bioreactor metagenome</name>
    <dbReference type="NCBI Taxonomy" id="1076179"/>
    <lineage>
        <taxon>unclassified sequences</taxon>
        <taxon>metagenomes</taxon>
        <taxon>ecological metagenomes</taxon>
    </lineage>
</organism>
<proteinExistence type="predicted"/>
<evidence type="ECO:0000256" key="1">
    <source>
        <dbReference type="SAM" id="MobiDB-lite"/>
    </source>
</evidence>
<gene>
    <name evidence="2" type="ORF">SDC9_83420</name>
</gene>
<protein>
    <submittedName>
        <fullName evidence="2">Uncharacterized protein</fullName>
    </submittedName>
</protein>
<feature type="region of interest" description="Disordered" evidence="1">
    <location>
        <begin position="1"/>
        <end position="49"/>
    </location>
</feature>
<feature type="compositionally biased region" description="Basic and acidic residues" evidence="1">
    <location>
        <begin position="10"/>
        <end position="21"/>
    </location>
</feature>
<sequence length="49" mass="5191">MVFASGDMPRGADDVGDRIGETPRQPCADEDAGREGDGARDEQQAVERG</sequence>
<dbReference type="EMBL" id="VSSQ01007732">
    <property type="protein sequence ID" value="MPM36817.1"/>
    <property type="molecule type" value="Genomic_DNA"/>
</dbReference>